<dbReference type="Proteomes" id="UP000249524">
    <property type="component" value="Unassembled WGS sequence"/>
</dbReference>
<keyword evidence="1" id="KW-0732">Signal</keyword>
<sequence>MQAPGTPTGMVAGAKILPALVGAAAILSASAAAEASVCTGSPPAKGAEVHGPVLHVTDARRVCVATGANPADWIELRLADVPGRGAWTHEGRGALMAAAFSENVTCTVLRRRRGEALAICHLDGVSIGRRAQQSDIVAAGRAWR</sequence>
<organism evidence="2 3">
    <name type="scientific">Phenylobacterium kunshanense</name>
    <dbReference type="NCBI Taxonomy" id="1445034"/>
    <lineage>
        <taxon>Bacteria</taxon>
        <taxon>Pseudomonadati</taxon>
        <taxon>Pseudomonadota</taxon>
        <taxon>Alphaproteobacteria</taxon>
        <taxon>Caulobacterales</taxon>
        <taxon>Caulobacteraceae</taxon>
        <taxon>Phenylobacterium</taxon>
    </lineage>
</organism>
<gene>
    <name evidence="2" type="ORF">DJ019_01645</name>
</gene>
<comment type="caution">
    <text evidence="2">The sequence shown here is derived from an EMBL/GenBank/DDBJ whole genome shotgun (WGS) entry which is preliminary data.</text>
</comment>
<evidence type="ECO:0000313" key="3">
    <source>
        <dbReference type="Proteomes" id="UP000249524"/>
    </source>
</evidence>
<accession>A0A328BNR9</accession>
<feature type="signal peptide" evidence="1">
    <location>
        <begin position="1"/>
        <end position="35"/>
    </location>
</feature>
<reference evidence="2 3" key="1">
    <citation type="submission" date="2018-05" db="EMBL/GenBank/DDBJ databases">
        <authorList>
            <person name="Lanie J.A."/>
            <person name="Ng W.-L."/>
            <person name="Kazmierczak K.M."/>
            <person name="Andrzejewski T.M."/>
            <person name="Davidsen T.M."/>
            <person name="Wayne K.J."/>
            <person name="Tettelin H."/>
            <person name="Glass J.I."/>
            <person name="Rusch D."/>
            <person name="Podicherti R."/>
            <person name="Tsui H.-C.T."/>
            <person name="Winkler M.E."/>
        </authorList>
    </citation>
    <scope>NUCLEOTIDE SEQUENCE [LARGE SCALE GENOMIC DNA]</scope>
    <source>
        <strain evidence="2 3">BUT-10</strain>
    </source>
</reference>
<protein>
    <recommendedName>
        <fullName evidence="4">Nuclease</fullName>
    </recommendedName>
</protein>
<feature type="chain" id="PRO_5016297541" description="Nuclease" evidence="1">
    <location>
        <begin position="36"/>
        <end position="144"/>
    </location>
</feature>
<evidence type="ECO:0008006" key="4">
    <source>
        <dbReference type="Google" id="ProtNLM"/>
    </source>
</evidence>
<evidence type="ECO:0000313" key="2">
    <source>
        <dbReference type="EMBL" id="RAK68743.1"/>
    </source>
</evidence>
<name>A0A328BNR9_9CAUL</name>
<keyword evidence="3" id="KW-1185">Reference proteome</keyword>
<proteinExistence type="predicted"/>
<dbReference type="EMBL" id="QFYS01000001">
    <property type="protein sequence ID" value="RAK68743.1"/>
    <property type="molecule type" value="Genomic_DNA"/>
</dbReference>
<dbReference type="AlphaFoldDB" id="A0A328BNR9"/>
<evidence type="ECO:0000256" key="1">
    <source>
        <dbReference type="SAM" id="SignalP"/>
    </source>
</evidence>